<protein>
    <submittedName>
        <fullName evidence="1">Ornithine decarboxylase antizyme 3</fullName>
    </submittedName>
</protein>
<evidence type="ECO:0000313" key="2">
    <source>
        <dbReference type="Proteomes" id="UP000233220"/>
    </source>
</evidence>
<dbReference type="AlphaFoldDB" id="A0A2K6TX50"/>
<proteinExistence type="predicted"/>
<dbReference type="GeneTree" id="ENSGT00940000161581"/>
<organism evidence="1 2">
    <name type="scientific">Saimiri boliviensis boliviensis</name>
    <name type="common">Bolivian squirrel monkey</name>
    <dbReference type="NCBI Taxonomy" id="39432"/>
    <lineage>
        <taxon>Eukaryota</taxon>
        <taxon>Metazoa</taxon>
        <taxon>Chordata</taxon>
        <taxon>Craniata</taxon>
        <taxon>Vertebrata</taxon>
        <taxon>Euteleostomi</taxon>
        <taxon>Mammalia</taxon>
        <taxon>Eutheria</taxon>
        <taxon>Euarchontoglires</taxon>
        <taxon>Primates</taxon>
        <taxon>Haplorrhini</taxon>
        <taxon>Platyrrhini</taxon>
        <taxon>Cebidae</taxon>
        <taxon>Saimiriinae</taxon>
        <taxon>Saimiri</taxon>
    </lineage>
</organism>
<reference evidence="1" key="2">
    <citation type="submission" date="2025-09" db="UniProtKB">
        <authorList>
            <consortium name="Ensembl"/>
        </authorList>
    </citation>
    <scope>IDENTIFICATION</scope>
</reference>
<reference evidence="1" key="1">
    <citation type="submission" date="2025-08" db="UniProtKB">
        <authorList>
            <consortium name="Ensembl"/>
        </authorList>
    </citation>
    <scope>IDENTIFICATION</scope>
</reference>
<keyword evidence="2" id="KW-1185">Reference proteome</keyword>
<name>A0A2K6TX50_SAIBB</name>
<accession>A0A2K6TX50</accession>
<evidence type="ECO:0000313" key="1">
    <source>
        <dbReference type="Ensembl" id="ENSSBOP00000024222.1"/>
    </source>
</evidence>
<dbReference type="Proteomes" id="UP000233220">
    <property type="component" value="Unplaced"/>
</dbReference>
<gene>
    <name evidence="1" type="primary">OAZ3</name>
</gene>
<dbReference type="Ensembl" id="ENSSBOT00000041082.1">
    <property type="protein sequence ID" value="ENSSBOP00000024222.1"/>
    <property type="gene ID" value="ENSSBOG00000028594.1"/>
</dbReference>
<sequence length="79" mass="9051">MTVSWWPGKRRITYKEEEDLTLQPRSCLQCSESPVSLQVGKSTEQSNQNQLKELYSFDRNAGVRGREDKCGLSVCELPE</sequence>